<comment type="subcellular location">
    <subcellularLocation>
        <location evidence="1">Membrane</location>
        <topology evidence="1">Multi-pass membrane protein</topology>
    </subcellularLocation>
</comment>
<comment type="caution">
    <text evidence="6">The sequence shown here is derived from an EMBL/GenBank/DDBJ whole genome shotgun (WGS) entry which is preliminary data.</text>
</comment>
<evidence type="ECO:0000313" key="7">
    <source>
        <dbReference type="Proteomes" id="UP001370490"/>
    </source>
</evidence>
<gene>
    <name evidence="6" type="ORF">RJ641_007978</name>
</gene>
<protein>
    <submittedName>
        <fullName evidence="6">EXS, C-terminal</fullName>
    </submittedName>
</protein>
<evidence type="ECO:0000256" key="1">
    <source>
        <dbReference type="ARBA" id="ARBA00004141"/>
    </source>
</evidence>
<keyword evidence="7" id="KW-1185">Reference proteome</keyword>
<keyword evidence="4" id="KW-0472">Membrane</keyword>
<reference evidence="6 7" key="1">
    <citation type="submission" date="2023-12" db="EMBL/GenBank/DDBJ databases">
        <title>A high-quality genome assembly for Dillenia turbinata (Dilleniales).</title>
        <authorList>
            <person name="Chanderbali A."/>
        </authorList>
    </citation>
    <scope>NUCLEOTIDE SEQUENCE [LARGE SCALE GENOMIC DNA]</scope>
    <source>
        <strain evidence="6">LSX21</strain>
        <tissue evidence="6">Leaf</tissue>
    </source>
</reference>
<feature type="domain" description="EXS" evidence="5">
    <location>
        <begin position="9"/>
        <end position="40"/>
    </location>
</feature>
<dbReference type="AlphaFoldDB" id="A0AAN8V415"/>
<proteinExistence type="predicted"/>
<dbReference type="EMBL" id="JBAMMX010000015">
    <property type="protein sequence ID" value="KAK6926259.1"/>
    <property type="molecule type" value="Genomic_DNA"/>
</dbReference>
<dbReference type="Proteomes" id="UP001370490">
    <property type="component" value="Unassembled WGS sequence"/>
</dbReference>
<evidence type="ECO:0000313" key="6">
    <source>
        <dbReference type="EMBL" id="KAK6926259.1"/>
    </source>
</evidence>
<evidence type="ECO:0000259" key="5">
    <source>
        <dbReference type="Pfam" id="PF03124"/>
    </source>
</evidence>
<name>A0AAN8V415_9MAGN</name>
<keyword evidence="2" id="KW-0812">Transmembrane</keyword>
<sequence length="240" mass="27692">MELQASQPISDTTTLTVFTITALEMIRRFQWVFFHVENEWNKMNSMSNIQLSMTELSNEEDRLLGSNDHNNHWFRIGLGRRGALLRTMGAWKLELMICVRSAPVQWRGWIANSAGKESADHAPKEWGHGSRWRFTKMYHQESPARGRTYKASSPRLAFFSMRIERAETAPATQYTSSNLLIIQSISCFTCAHAKENSKESPCPQWLPQRVHDKDCLKGWMNLLSSAYIVECDIPYWGDIT</sequence>
<evidence type="ECO:0000256" key="2">
    <source>
        <dbReference type="ARBA" id="ARBA00022692"/>
    </source>
</evidence>
<dbReference type="GO" id="GO:0016020">
    <property type="term" value="C:membrane"/>
    <property type="evidence" value="ECO:0007669"/>
    <property type="project" value="UniProtKB-SubCell"/>
</dbReference>
<evidence type="ECO:0000256" key="4">
    <source>
        <dbReference type="ARBA" id="ARBA00023136"/>
    </source>
</evidence>
<accession>A0AAN8V415</accession>
<keyword evidence="3" id="KW-1133">Transmembrane helix</keyword>
<dbReference type="InterPro" id="IPR004342">
    <property type="entry name" value="EXS_C"/>
</dbReference>
<evidence type="ECO:0000256" key="3">
    <source>
        <dbReference type="ARBA" id="ARBA00022989"/>
    </source>
</evidence>
<dbReference type="Pfam" id="PF03124">
    <property type="entry name" value="EXS"/>
    <property type="match status" value="1"/>
</dbReference>
<organism evidence="6 7">
    <name type="scientific">Dillenia turbinata</name>
    <dbReference type="NCBI Taxonomy" id="194707"/>
    <lineage>
        <taxon>Eukaryota</taxon>
        <taxon>Viridiplantae</taxon>
        <taxon>Streptophyta</taxon>
        <taxon>Embryophyta</taxon>
        <taxon>Tracheophyta</taxon>
        <taxon>Spermatophyta</taxon>
        <taxon>Magnoliopsida</taxon>
        <taxon>eudicotyledons</taxon>
        <taxon>Gunneridae</taxon>
        <taxon>Pentapetalae</taxon>
        <taxon>Dilleniales</taxon>
        <taxon>Dilleniaceae</taxon>
        <taxon>Dillenia</taxon>
    </lineage>
</organism>